<organism evidence="1">
    <name type="scientific">Phenylobacterium glaciei</name>
    <dbReference type="NCBI Taxonomy" id="2803784"/>
    <lineage>
        <taxon>Bacteria</taxon>
        <taxon>Pseudomonadati</taxon>
        <taxon>Pseudomonadota</taxon>
        <taxon>Alphaproteobacteria</taxon>
        <taxon>Caulobacterales</taxon>
        <taxon>Caulobacteraceae</taxon>
        <taxon>Phenylobacterium</taxon>
    </lineage>
</organism>
<evidence type="ECO:0000313" key="1">
    <source>
        <dbReference type="EMBL" id="QQZ49885.1"/>
    </source>
</evidence>
<dbReference type="AlphaFoldDB" id="A0A974P3W2"/>
<accession>A0A974P3W2</accession>
<protein>
    <recommendedName>
        <fullName evidence="2">Calcium-binding protein</fullName>
    </recommendedName>
</protein>
<reference evidence="1" key="1">
    <citation type="submission" date="2021-01" db="EMBL/GenBank/DDBJ databases">
        <title>Genome sequence of Phenylobacterium sp. 20VBR1 isolated from a valley glaceir, Ny-Alesund, Svalbard.</title>
        <authorList>
            <person name="Thomas F.A."/>
            <person name="Krishnan K.P."/>
            <person name="Sinha R.K."/>
        </authorList>
    </citation>
    <scope>NUCLEOTIDE SEQUENCE</scope>
    <source>
        <strain evidence="1">20VBR1</strain>
    </source>
</reference>
<sequence length="128" mass="12567">MANYFFDTITAAQQAAFTDADTLVFANGATATAVSVAYVPAVGASPARIDVTYAGRTISLNPDGTHVNGDNFLSIFGDNSKLLIGGGSASATSVAGGTAGDAMFGAGGADTLDAAGAPTTSRATRVPT</sequence>
<proteinExistence type="predicted"/>
<name>A0A974P3W2_9CAUL</name>
<evidence type="ECO:0008006" key="2">
    <source>
        <dbReference type="Google" id="ProtNLM"/>
    </source>
</evidence>
<dbReference type="EMBL" id="CP068570">
    <property type="protein sequence ID" value="QQZ49885.1"/>
    <property type="molecule type" value="Genomic_DNA"/>
</dbReference>
<gene>
    <name evidence="1" type="ORF">JKL49_24800</name>
</gene>